<dbReference type="Pfam" id="PF05195">
    <property type="entry name" value="AMP_N"/>
    <property type="match status" value="1"/>
</dbReference>
<dbReference type="SMART" id="SM01011">
    <property type="entry name" value="AMP_N"/>
    <property type="match status" value="1"/>
</dbReference>
<dbReference type="PANTHER" id="PTHR43226:SF4">
    <property type="entry name" value="XAA-PRO AMINOPEPTIDASE 3"/>
    <property type="match status" value="1"/>
</dbReference>
<keyword evidence="10" id="KW-0645">Protease</keyword>
<gene>
    <name evidence="10" type="ORF">NC992_02110</name>
</gene>
<feature type="domain" description="Aminopeptidase P N-terminal" evidence="9">
    <location>
        <begin position="9"/>
        <end position="134"/>
    </location>
</feature>
<dbReference type="InterPro" id="IPR052433">
    <property type="entry name" value="X-Pro_dipept-like"/>
</dbReference>
<protein>
    <recommendedName>
        <fullName evidence="4">Xaa-Pro aminopeptidase</fullName>
        <ecNumber evidence="4">3.4.11.9</ecNumber>
    </recommendedName>
</protein>
<comment type="caution">
    <text evidence="10">The sequence shown here is derived from an EMBL/GenBank/DDBJ whole genome shotgun (WGS) entry which is preliminary data.</text>
</comment>
<dbReference type="InterPro" id="IPR001131">
    <property type="entry name" value="Peptidase_M24B_aminopep-P_CS"/>
</dbReference>
<evidence type="ECO:0000256" key="4">
    <source>
        <dbReference type="ARBA" id="ARBA00012574"/>
    </source>
</evidence>
<dbReference type="PROSITE" id="PS00491">
    <property type="entry name" value="PROLINE_PEPTIDASE"/>
    <property type="match status" value="1"/>
</dbReference>
<evidence type="ECO:0000256" key="1">
    <source>
        <dbReference type="ARBA" id="ARBA00001424"/>
    </source>
</evidence>
<dbReference type="EC" id="3.4.11.9" evidence="4"/>
<evidence type="ECO:0000256" key="2">
    <source>
        <dbReference type="ARBA" id="ARBA00001936"/>
    </source>
</evidence>
<keyword evidence="11" id="KW-1185">Reference proteome</keyword>
<dbReference type="EMBL" id="JAMPKX010000001">
    <property type="protein sequence ID" value="MEP0945656.1"/>
    <property type="molecule type" value="Genomic_DNA"/>
</dbReference>
<comment type="similarity">
    <text evidence="3 8">Belongs to the peptidase M24B family.</text>
</comment>
<dbReference type="InterPro" id="IPR007865">
    <property type="entry name" value="Aminopep_P_N"/>
</dbReference>
<comment type="catalytic activity">
    <reaction evidence="1">
        <text>Release of any N-terminal amino acid, including proline, that is linked to proline, even from a dipeptide or tripeptide.</text>
        <dbReference type="EC" id="3.4.11.9"/>
    </reaction>
</comment>
<keyword evidence="6" id="KW-0378">Hydrolase</keyword>
<proteinExistence type="inferred from homology"/>
<dbReference type="InterPro" id="IPR029149">
    <property type="entry name" value="Creatin/AminoP/Spt16_N"/>
</dbReference>
<evidence type="ECO:0000256" key="6">
    <source>
        <dbReference type="ARBA" id="ARBA00022801"/>
    </source>
</evidence>
<dbReference type="Proteomes" id="UP001482513">
    <property type="component" value="Unassembled WGS sequence"/>
</dbReference>
<dbReference type="InterPro" id="IPR000994">
    <property type="entry name" value="Pept_M24"/>
</dbReference>
<organism evidence="10 11">
    <name type="scientific">Leptolyngbya subtilissima DQ-A4</name>
    <dbReference type="NCBI Taxonomy" id="2933933"/>
    <lineage>
        <taxon>Bacteria</taxon>
        <taxon>Bacillati</taxon>
        <taxon>Cyanobacteriota</taxon>
        <taxon>Cyanophyceae</taxon>
        <taxon>Leptolyngbyales</taxon>
        <taxon>Leptolyngbyaceae</taxon>
        <taxon>Leptolyngbya group</taxon>
        <taxon>Leptolyngbya</taxon>
    </lineage>
</organism>
<dbReference type="Pfam" id="PF00557">
    <property type="entry name" value="Peptidase_M24"/>
    <property type="match status" value="1"/>
</dbReference>
<dbReference type="Gene3D" id="3.90.230.10">
    <property type="entry name" value="Creatinase/methionine aminopeptidase superfamily"/>
    <property type="match status" value="1"/>
</dbReference>
<keyword evidence="7" id="KW-0464">Manganese</keyword>
<dbReference type="SUPFAM" id="SSF53092">
    <property type="entry name" value="Creatinase/prolidase N-terminal domain"/>
    <property type="match status" value="1"/>
</dbReference>
<evidence type="ECO:0000256" key="5">
    <source>
        <dbReference type="ARBA" id="ARBA00022723"/>
    </source>
</evidence>
<dbReference type="Gene3D" id="3.40.350.10">
    <property type="entry name" value="Creatinase/prolidase N-terminal domain"/>
    <property type="match status" value="1"/>
</dbReference>
<evidence type="ECO:0000313" key="11">
    <source>
        <dbReference type="Proteomes" id="UP001482513"/>
    </source>
</evidence>
<keyword evidence="5 8" id="KW-0479">Metal-binding</keyword>
<dbReference type="InterPro" id="IPR036005">
    <property type="entry name" value="Creatinase/aminopeptidase-like"/>
</dbReference>
<evidence type="ECO:0000313" key="10">
    <source>
        <dbReference type="EMBL" id="MEP0945656.1"/>
    </source>
</evidence>
<dbReference type="GO" id="GO:0004177">
    <property type="term" value="F:aminopeptidase activity"/>
    <property type="evidence" value="ECO:0007669"/>
    <property type="project" value="UniProtKB-KW"/>
</dbReference>
<evidence type="ECO:0000259" key="9">
    <source>
        <dbReference type="SMART" id="SM01011"/>
    </source>
</evidence>
<dbReference type="RefSeq" id="WP_190698758.1">
    <property type="nucleotide sequence ID" value="NZ_JAMPKX010000001.1"/>
</dbReference>
<keyword evidence="10" id="KW-0031">Aminopeptidase</keyword>
<sequence>MPPQTTSLSLAAVLQQRRDRLAELHPEPVVLWSGQAVSRNFPANTYPFRANSHFLYFAGLPLANAALHLEGGRLTLFMDETSAEAALWHGPSPSRDAIAADIGADAAYPYQDLDSYLGEAATLSAQTTAAERRKALVKAVVALRLHHDDYALDQIKRAAAVSVTAHKAGMVATPGATTEAQVRAAMEQVIMGQGMTCAYNSIVTVHGEVLHNEQYHHALAPGDLLLADVGAEAPSGWASDITRTWPVSGQFTAPQRDLYNLVLAAHDACIAAARPGIEYRDLHLLACRTLAAGLVDLGILRGDPDTLVERDVHALFFPHGVGHLLGLDVHDMEDLGDIAGYEPGRSRSDRFGLQFLRLDRPLAANMVVTIEPGFYQVPGILGPARQSGQYDNAINWDRLKAFDGVRGIRIENDVQINSTGCTVLTAILPTRADAVEDLVSGA</sequence>
<dbReference type="SUPFAM" id="SSF55920">
    <property type="entry name" value="Creatinase/aminopeptidase"/>
    <property type="match status" value="1"/>
</dbReference>
<comment type="cofactor">
    <cofactor evidence="2">
        <name>Mn(2+)</name>
        <dbReference type="ChEBI" id="CHEBI:29035"/>
    </cofactor>
</comment>
<evidence type="ECO:0000256" key="3">
    <source>
        <dbReference type="ARBA" id="ARBA00008766"/>
    </source>
</evidence>
<dbReference type="PANTHER" id="PTHR43226">
    <property type="entry name" value="XAA-PRO AMINOPEPTIDASE 3"/>
    <property type="match status" value="1"/>
</dbReference>
<evidence type="ECO:0000256" key="8">
    <source>
        <dbReference type="RuleBase" id="RU000590"/>
    </source>
</evidence>
<name>A0ABV0JYS7_9CYAN</name>
<reference evidence="10 11" key="1">
    <citation type="submission" date="2022-04" db="EMBL/GenBank/DDBJ databases">
        <title>Positive selection, recombination, and allopatry shape intraspecific diversity of widespread and dominant cyanobacteria.</title>
        <authorList>
            <person name="Wei J."/>
            <person name="Shu W."/>
            <person name="Hu C."/>
        </authorList>
    </citation>
    <scope>NUCLEOTIDE SEQUENCE [LARGE SCALE GENOMIC DNA]</scope>
    <source>
        <strain evidence="10 11">DQ-A4</strain>
    </source>
</reference>
<accession>A0ABV0JYS7</accession>
<evidence type="ECO:0000256" key="7">
    <source>
        <dbReference type="ARBA" id="ARBA00023211"/>
    </source>
</evidence>